<dbReference type="AlphaFoldDB" id="A0A2N5VZ47"/>
<keyword evidence="3" id="KW-1185">Reference proteome</keyword>
<name>A0A2N5VZ47_9BASI</name>
<dbReference type="EMBL" id="PGCJ01000034">
    <property type="protein sequence ID" value="PLW55268.1"/>
    <property type="molecule type" value="Genomic_DNA"/>
</dbReference>
<evidence type="ECO:0000313" key="2">
    <source>
        <dbReference type="EMBL" id="PLW55268.1"/>
    </source>
</evidence>
<protein>
    <submittedName>
        <fullName evidence="2">Uncharacterized protein</fullName>
    </submittedName>
</protein>
<sequence>MLTNSSSTTLRSHSSFHLAPPAIFGIAKSSKLISSDHNPRNHHYILTIQSPRDTPPIKPLILDAPKGGKRPEEAAGEVPPAPADNVAYTAKEIAAMSEAQRQWLHRRDHSTTMEDLIDYEEDDNT</sequence>
<organism evidence="2 3">
    <name type="scientific">Puccinia coronata f. sp. avenae</name>
    <dbReference type="NCBI Taxonomy" id="200324"/>
    <lineage>
        <taxon>Eukaryota</taxon>
        <taxon>Fungi</taxon>
        <taxon>Dikarya</taxon>
        <taxon>Basidiomycota</taxon>
        <taxon>Pucciniomycotina</taxon>
        <taxon>Pucciniomycetes</taxon>
        <taxon>Pucciniales</taxon>
        <taxon>Pucciniaceae</taxon>
        <taxon>Puccinia</taxon>
    </lineage>
</organism>
<reference evidence="2 3" key="1">
    <citation type="submission" date="2017-11" db="EMBL/GenBank/DDBJ databases">
        <title>De novo assembly and phasing of dikaryotic genomes from two isolates of Puccinia coronata f. sp. avenae, the causal agent of oat crown rust.</title>
        <authorList>
            <person name="Miller M.E."/>
            <person name="Zhang Y."/>
            <person name="Omidvar V."/>
            <person name="Sperschneider J."/>
            <person name="Schwessinger B."/>
            <person name="Raley C."/>
            <person name="Palmer J.M."/>
            <person name="Garnica D."/>
            <person name="Upadhyaya N."/>
            <person name="Rathjen J."/>
            <person name="Taylor J.M."/>
            <person name="Park R.F."/>
            <person name="Dodds P.N."/>
            <person name="Hirsch C.D."/>
            <person name="Kianian S.F."/>
            <person name="Figueroa M."/>
        </authorList>
    </citation>
    <scope>NUCLEOTIDE SEQUENCE [LARGE SCALE GENOMIC DNA]</scope>
    <source>
        <strain evidence="2">12NC29</strain>
    </source>
</reference>
<evidence type="ECO:0000256" key="1">
    <source>
        <dbReference type="SAM" id="MobiDB-lite"/>
    </source>
</evidence>
<evidence type="ECO:0000313" key="3">
    <source>
        <dbReference type="Proteomes" id="UP000235388"/>
    </source>
</evidence>
<gene>
    <name evidence="2" type="ORF">PCANC_10543</name>
</gene>
<feature type="region of interest" description="Disordered" evidence="1">
    <location>
        <begin position="47"/>
        <end position="83"/>
    </location>
</feature>
<accession>A0A2N5VZ47</accession>
<comment type="caution">
    <text evidence="2">The sequence shown here is derived from an EMBL/GenBank/DDBJ whole genome shotgun (WGS) entry which is preliminary data.</text>
</comment>
<dbReference type="Proteomes" id="UP000235388">
    <property type="component" value="Unassembled WGS sequence"/>
</dbReference>
<proteinExistence type="predicted"/>